<dbReference type="InterPro" id="IPR045079">
    <property type="entry name" value="Oxoprolinase-like"/>
</dbReference>
<dbReference type="GO" id="GO:0006749">
    <property type="term" value="P:glutathione metabolic process"/>
    <property type="evidence" value="ECO:0007669"/>
    <property type="project" value="TreeGrafter"/>
</dbReference>
<organism evidence="5 6">
    <name type="scientific">Antarcticimicrobium sediminis</name>
    <dbReference type="NCBI Taxonomy" id="2546227"/>
    <lineage>
        <taxon>Bacteria</taxon>
        <taxon>Pseudomonadati</taxon>
        <taxon>Pseudomonadota</taxon>
        <taxon>Alphaproteobacteria</taxon>
        <taxon>Rhodobacterales</taxon>
        <taxon>Paracoccaceae</taxon>
        <taxon>Antarcticimicrobium</taxon>
    </lineage>
</organism>
<reference evidence="5 6" key="1">
    <citation type="submission" date="2019-03" db="EMBL/GenBank/DDBJ databases">
        <authorList>
            <person name="Zhang S."/>
        </authorList>
    </citation>
    <scope>NUCLEOTIDE SEQUENCE [LARGE SCALE GENOMIC DNA]</scope>
    <source>
        <strain evidence="5 6">S4J41</strain>
    </source>
</reference>
<dbReference type="EMBL" id="SMFP01000010">
    <property type="protein sequence ID" value="TDE36304.1"/>
    <property type="molecule type" value="Genomic_DNA"/>
</dbReference>
<feature type="region of interest" description="Disordered" evidence="1">
    <location>
        <begin position="1"/>
        <end position="62"/>
    </location>
</feature>
<evidence type="ECO:0000313" key="6">
    <source>
        <dbReference type="Proteomes" id="UP000294662"/>
    </source>
</evidence>
<dbReference type="InterPro" id="IPR008040">
    <property type="entry name" value="Hydant_A_N"/>
</dbReference>
<dbReference type="InterPro" id="IPR049517">
    <property type="entry name" value="ACX-like_C"/>
</dbReference>
<dbReference type="Pfam" id="PF05378">
    <property type="entry name" value="Hydant_A_N"/>
    <property type="match status" value="1"/>
</dbReference>
<evidence type="ECO:0000259" key="4">
    <source>
        <dbReference type="Pfam" id="PF19278"/>
    </source>
</evidence>
<evidence type="ECO:0000256" key="1">
    <source>
        <dbReference type="SAM" id="MobiDB-lite"/>
    </source>
</evidence>
<feature type="compositionally biased region" description="Basic residues" evidence="1">
    <location>
        <begin position="32"/>
        <end position="41"/>
    </location>
</feature>
<dbReference type="PANTHER" id="PTHR11365">
    <property type="entry name" value="5-OXOPROLINASE RELATED"/>
    <property type="match status" value="1"/>
</dbReference>
<dbReference type="OrthoDB" id="9759608at2"/>
<dbReference type="InterPro" id="IPR002821">
    <property type="entry name" value="Hydantoinase_A"/>
</dbReference>
<comment type="caution">
    <text evidence="5">The sequence shown here is derived from an EMBL/GenBank/DDBJ whole genome shotgun (WGS) entry which is preliminary data.</text>
</comment>
<accession>A0A4R5ENV6</accession>
<feature type="domain" description="Acetophenone carboxylase-like C-terminal" evidence="4">
    <location>
        <begin position="599"/>
        <end position="781"/>
    </location>
</feature>
<sequence>MRRAQQSARAPSRRTGAWRRRSPARSATPWRRPAKAQKRLSYRAASQERAWRAQRRSAPRCKGYGAAPELRAQQEETTMTYDVGIDIGGTFTDLCAIGAEGGLITAKTPTTHYDLSVGLIRGLKDLGTRAGQDPETFLGNVEALRYSTTIGTNALIERKGPRLGLITTAGFEDTIFIGRSRSWADGMALHEIRDMATIAKPAPLVPPEMVVGLSERMDCHGAAVRPLDHDEVREQLQKLVDQGVQGIVVSLMWSFLNPAHEREVRRIIEEEYPEEFLGSMPVTLASEVSPKAGEYTRTMTALVNAYIHGVMTQELGDLTTNLRRANYRRPLILVHNTGGSKKVSRTRAVLTHNAGPVAGMYGASLIGAQEGHKNIIFADMGGTSFDIGVLAGGTLKAQDFIPVIDRWRTNIPAIEVKSIGAGGGSIAWINTAMGGQLEVGPQSAGSVPGPACYDQGGTYPTVTDADLVLGYINPDNYLGGAMLLDPDASEEVIEEKIAQPLGISTLEAAWRIRRLVDARMGQEMFNEVALKGHNPRKFVVFACGGAGAGHACGFARHIGANTVIVPAMSSVSGAFGASSMEIRQVWEQSRSFRVFNFMDQSHLADCAPLNGLIAELTDKAMRDLKLEGFDEDRIGFTLEFDMRYGSQYHLTRVTAPKLGFDGVADIEALCGLFEQQYAEIYSPEAAFPSGGINIEAVFVTARVHQEPRKLIGAGDNPPRDAVAQATRLACFDPAQGLVETPIHDWSALAPGDTIAGPAIIEAPDTTYVIDPGWSYRMNEFRNGIVTVKAD</sequence>
<proteinExistence type="predicted"/>
<feature type="domain" description="Hydantoinase A/oxoprolinase" evidence="2">
    <location>
        <begin position="297"/>
        <end position="577"/>
    </location>
</feature>
<dbReference type="GO" id="GO:0005829">
    <property type="term" value="C:cytosol"/>
    <property type="evidence" value="ECO:0007669"/>
    <property type="project" value="TreeGrafter"/>
</dbReference>
<dbReference type="Proteomes" id="UP000294662">
    <property type="component" value="Unassembled WGS sequence"/>
</dbReference>
<protein>
    <submittedName>
        <fullName evidence="5">Hydantoinase/oxoprolinase family protein</fullName>
    </submittedName>
</protein>
<feature type="domain" description="Hydantoinase/oxoprolinase N-terminal" evidence="3">
    <location>
        <begin position="83"/>
        <end position="271"/>
    </location>
</feature>
<dbReference type="AlphaFoldDB" id="A0A4R5ENV6"/>
<feature type="compositionally biased region" description="Low complexity" evidence="1">
    <location>
        <begin position="1"/>
        <end position="14"/>
    </location>
</feature>
<dbReference type="Pfam" id="PF01968">
    <property type="entry name" value="Hydantoinase_A"/>
    <property type="match status" value="1"/>
</dbReference>
<evidence type="ECO:0000259" key="3">
    <source>
        <dbReference type="Pfam" id="PF05378"/>
    </source>
</evidence>
<keyword evidence="6" id="KW-1185">Reference proteome</keyword>
<evidence type="ECO:0000259" key="2">
    <source>
        <dbReference type="Pfam" id="PF01968"/>
    </source>
</evidence>
<evidence type="ECO:0000313" key="5">
    <source>
        <dbReference type="EMBL" id="TDE36304.1"/>
    </source>
</evidence>
<dbReference type="PANTHER" id="PTHR11365:SF23">
    <property type="entry name" value="HYPOTHETICAL 5-OXOPROLINASE (EUROFUNG)-RELATED"/>
    <property type="match status" value="1"/>
</dbReference>
<name>A0A4R5ENV6_9RHOB</name>
<dbReference type="Pfam" id="PF19278">
    <property type="entry name" value="Hydant_A_C"/>
    <property type="match status" value="1"/>
</dbReference>
<gene>
    <name evidence="5" type="ORF">E1B25_15450</name>
</gene>
<dbReference type="GO" id="GO:0017168">
    <property type="term" value="F:5-oxoprolinase (ATP-hydrolyzing) activity"/>
    <property type="evidence" value="ECO:0007669"/>
    <property type="project" value="TreeGrafter"/>
</dbReference>